<dbReference type="InterPro" id="IPR011989">
    <property type="entry name" value="ARM-like"/>
</dbReference>
<protein>
    <submittedName>
        <fullName evidence="4">U3 small nucleolar rna-associated 20</fullName>
    </submittedName>
</protein>
<feature type="region of interest" description="Disordered" evidence="1">
    <location>
        <begin position="2592"/>
        <end position="2639"/>
    </location>
</feature>
<dbReference type="Pfam" id="PF07539">
    <property type="entry name" value="UTP20_N"/>
    <property type="match status" value="1"/>
</dbReference>
<evidence type="ECO:0000313" key="4">
    <source>
        <dbReference type="EMBL" id="RFU75085.1"/>
    </source>
</evidence>
<dbReference type="PANTHER" id="PTHR17695">
    <property type="entry name" value="SMALL SUBUNIT PROCESSOME COMPONENT 20 HOMOLOG"/>
    <property type="match status" value="1"/>
</dbReference>
<dbReference type="Pfam" id="PF20416">
    <property type="entry name" value="UTP20"/>
    <property type="match status" value="1"/>
</dbReference>
<reference evidence="4 5" key="1">
    <citation type="journal article" date="2018" name="PLoS Pathog.">
        <title>Evolution of structural diversity of trichothecenes, a family of toxins produced by plant pathogenic and entomopathogenic fungi.</title>
        <authorList>
            <person name="Proctor R.H."/>
            <person name="McCormick S.P."/>
            <person name="Kim H.S."/>
            <person name="Cardoza R.E."/>
            <person name="Stanley A.M."/>
            <person name="Lindo L."/>
            <person name="Kelly A."/>
            <person name="Brown D.W."/>
            <person name="Lee T."/>
            <person name="Vaughan M.M."/>
            <person name="Alexander N.J."/>
            <person name="Busman M."/>
            <person name="Gutierrez S."/>
        </authorList>
    </citation>
    <scope>NUCLEOTIDE SEQUENCE [LARGE SCALE GENOMIC DNA]</scope>
    <source>
        <strain evidence="4 5">IBT 40837</strain>
    </source>
</reference>
<dbReference type="GO" id="GO:0030686">
    <property type="term" value="C:90S preribosome"/>
    <property type="evidence" value="ECO:0007669"/>
    <property type="project" value="TreeGrafter"/>
</dbReference>
<keyword evidence="5" id="KW-1185">Reference proteome</keyword>
<dbReference type="OrthoDB" id="360653at2759"/>
<name>A0A395NG78_TRIAR</name>
<dbReference type="InterPro" id="IPR016024">
    <property type="entry name" value="ARM-type_fold"/>
</dbReference>
<feature type="domain" description="U3 small nucleolar RNA-associated protein 20" evidence="3">
    <location>
        <begin position="1722"/>
        <end position="1940"/>
    </location>
</feature>
<organism evidence="4 5">
    <name type="scientific">Trichoderma arundinaceum</name>
    <dbReference type="NCBI Taxonomy" id="490622"/>
    <lineage>
        <taxon>Eukaryota</taxon>
        <taxon>Fungi</taxon>
        <taxon>Dikarya</taxon>
        <taxon>Ascomycota</taxon>
        <taxon>Pezizomycotina</taxon>
        <taxon>Sordariomycetes</taxon>
        <taxon>Hypocreomycetidae</taxon>
        <taxon>Hypocreales</taxon>
        <taxon>Hypocreaceae</taxon>
        <taxon>Trichoderma</taxon>
    </lineage>
</organism>
<proteinExistence type="predicted"/>
<dbReference type="GO" id="GO:0032040">
    <property type="term" value="C:small-subunit processome"/>
    <property type="evidence" value="ECO:0007669"/>
    <property type="project" value="TreeGrafter"/>
</dbReference>
<dbReference type="EMBL" id="PXOA01000474">
    <property type="protein sequence ID" value="RFU75085.1"/>
    <property type="molecule type" value="Genomic_DNA"/>
</dbReference>
<evidence type="ECO:0000259" key="2">
    <source>
        <dbReference type="Pfam" id="PF07539"/>
    </source>
</evidence>
<feature type="region of interest" description="Disordered" evidence="1">
    <location>
        <begin position="1"/>
        <end position="27"/>
    </location>
</feature>
<gene>
    <name evidence="4" type="ORF">TARUN_7164</name>
</gene>
<dbReference type="PANTHER" id="PTHR17695:SF11">
    <property type="entry name" value="SMALL SUBUNIT PROCESSOME COMPONENT 20 HOMOLOG"/>
    <property type="match status" value="1"/>
</dbReference>
<feature type="compositionally biased region" description="Basic residues" evidence="1">
    <location>
        <begin position="2609"/>
        <end position="2625"/>
    </location>
</feature>
<evidence type="ECO:0000259" key="3">
    <source>
        <dbReference type="Pfam" id="PF20416"/>
    </source>
</evidence>
<dbReference type="Proteomes" id="UP000266272">
    <property type="component" value="Unassembled WGS sequence"/>
</dbReference>
<dbReference type="SUPFAM" id="SSF48371">
    <property type="entry name" value="ARM repeat"/>
    <property type="match status" value="2"/>
</dbReference>
<feature type="region of interest" description="Disordered" evidence="1">
    <location>
        <begin position="2446"/>
        <end position="2467"/>
    </location>
</feature>
<evidence type="ECO:0000256" key="1">
    <source>
        <dbReference type="SAM" id="MobiDB-lite"/>
    </source>
</evidence>
<comment type="caution">
    <text evidence="4">The sequence shown here is derived from an EMBL/GenBank/DDBJ whole genome shotgun (WGS) entry which is preliminary data.</text>
</comment>
<feature type="domain" description="U3 small nucleolar RNA-associated protein 20 N-terminal" evidence="2">
    <location>
        <begin position="903"/>
        <end position="1513"/>
    </location>
</feature>
<feature type="compositionally biased region" description="Acidic residues" evidence="1">
    <location>
        <begin position="2448"/>
        <end position="2465"/>
    </location>
</feature>
<dbReference type="InterPro" id="IPR011430">
    <property type="entry name" value="UTP20_N"/>
</dbReference>
<evidence type="ECO:0000313" key="5">
    <source>
        <dbReference type="Proteomes" id="UP000266272"/>
    </source>
</evidence>
<dbReference type="STRING" id="490622.A0A395NG78"/>
<dbReference type="InterPro" id="IPR052575">
    <property type="entry name" value="SSU_processome_comp_20"/>
</dbReference>
<dbReference type="InterPro" id="IPR046523">
    <property type="entry name" value="UTP20_dom"/>
</dbReference>
<sequence length="2639" mass="297667">MPARSSGRIEKARKNKNSTPHQKNHRWESFSTKIAKFNSLQPLRKVRRHDLETEDLSSTTSYLQNGLQKWGELNISKPFASFKREVLPLSESLPQILHFEERIMDSLAKYISTQDKEGLEPLLDLMTAFAHDLGIRFEKYFSRSLDLILAIAGKPQPVEVIEWTFGALAFLFKYLSKLLVPDLRPTYSVMAPLLGKSKHPPFIARFGAEAMSFLVRKAAAPSHRETALVSFVDYVRDDICNLVEDRQFLLYKDGIMTMFAEAIKGTDRTIHSTGSTIFLVLMNAIPKEERTLAEITTWTDLVCGVLTSVIHHTGADTFSEFTEAILDRCETEMKEPLGDDSQWWMVPYTRILGILAGVRKGNRLSDWPRLVRQLVGFLSVATRPFEEALEKNELLWASIVVNVAITCHHAPMDALIPQITRLLQSLTREPFMRLFIPFCSYFSELNPSRFGSLFRTDFQKFIATHWSQGQNEDMLCVLLPQIIENQGFPSAGEKDCCRLPQAWQDQIVSKFESLEISPFPERGPYNKDPQVWRDRCLPKYAALLRILELTAVHPSTNARIAELLLRKLKLALRPSSSLVSDEVNFIVSQGFHAYLGMSKTAGSTDPKLAPLLRAAVPRFARSVGFLRTYLAYEQTFSHGDDIDKQDGVGSETSSSEDDPVIQSLVDNLSSPSHDIRLVSLELLKKMTNTPEHSQCVEIMLQVEQSPLTLEHTRSIAMYLRKLGQEYGSLTDTTWLKQGIPNFMFGMLTINLSPVWDDSIEAMKQVAQSKFGEEAVSVTAFRWLEVSSPRWTPPQSETGFTRSFYSDFECTTLNSLRTSATSIRETSDSSDDVMLRKFDDSQRLVEPFATNAKAQALKVFKALPSIAERRSRQLVPHLFSWAREEEDANDAHVEEEVQPKAVFWSLADRKGLVGVFAQFINPRVLFQHEQVYEILMQLLGNGDLDVQKLALKAILAWKQDGVKAYQENLEYLLDEARFKNEIAVFLQGDSVIKTEHRAELMPVLLHLLYGRAISRKGGVGGRHGQQSTRLAILRNLSTEDLGGFLDIAVGKLKDIRVVGPAVNRKKLFEEEIISVRKQFGFLNMILSLISELGTNVSPYMETLVNTVLYCLVFSCRRLSGSVLETDLDAPEEEEKASTQSLLKSTRSTGIKCLINLFQNAQDFQWEPYQDIIIEELVAPRHENLPAETAQGVSGMLQLLSTWSNLPKAALFFAPHSNMLPNGVLPKVVACIGFGKSKEAVKIYVLEILRNLARLALASASESEFNEVIKAELLDPNSTAILGNITTVLRTGDISNALLEAGIETILSLAPIFQDLENVQAVIRISSFLLQQPARRVNPKLKGRILLVIENFASLPDAAKDQELLRDVYKTVSSLFSYFKDRENRSSLCRVLLAISKQDAEISNIANLCNDLNLFKEGRIDEPDYDRRLAAFSAISSSHEGPWTPKQWLPVLHNLIFFIRMDEEFGVLSSNAADGIRRLIQEASDCQSQETKASFDDYLKQILMPSIYGGAREESETVRREYLRVLGFLLTTMPEWAPVADLSGLLNERQEDSSEPSFFFDILSPATSKQMDALRTLEAANASKEMGSQNLAQFFIPVLEHFIFGRADGGDDHGLGAQAASTISNLAMSLSWNHFRTTFHRYIGYIESRPEQQKHTIRLLGKFTDALLFSLPKSQDADTMEVDQEESSSSVVRRLRLMTPKTSELSTQITDYFLPPLTKHLHEKDESEVSYRVPVGITIVKLLKLLPSPQMDQKLAGVLTDICHILRSKALEAREMTRDTLVKIAVLLGPSFFGFILKELRGALTKGYQLHVLSYTVHSILVATVPHFAPGDLNPCLSAIVTVIMDDIFGVVGQEKDAEGYTSQMKEVKSSKSQDSMELIAKNASIGRLIELVRPLQALLMQKVDLKIVRKIDALMARITAGLLQNPATESRDTLVFCYEVIQEVYKARKPEAEQKLDWKTRKYLVQRGAKKSGDRGQTSKHTYKLTRFAFEMLRSMLKKYDSLRTPENIAGFIPIIGDAILEGEDEVKISAFRLLAVIVKVPFTTDDGANIYKIAVKEATKCISTSTSTTTDLAQAALKMLAVVLRDRRDIVVRDVAIDMLLGKLKDDFTEPLYRHITFNFLRSVLDRRIETATVYDTMDQVGTVMITNDDKDTRDLARGAFFQFIRDYPQKRARWTKQLNFVVANLQYDREGGRISVMEVIHLLLMKSSDDFIQEIAATCFLPLFLVLANDDSEKCRLAAEALIKEIFRKADKERVLAFLNLLRSWLGKDGNTAVVKLAVQLFGHYFECNEDAAKNKTDFKLIFDKVTGILGSEDVREVDGGLLGAAIGVARVFTTNFPDRTLSANREELWTKLPRCLGHKETSVKLATIQLITLYLADFAQRGSNTSAGEDVQGSHGLMLRVKHVEELVRLALMALNGSEVNESLATELGQVLIFLGPRLPIGDSPDSSDAESEADELDAEDREEASAKSKDLQYLFWRLSHILRKEIRPNAIAIAPKVVAMEVLETVCRRSSLDRLQPSLRTILTPLHNLTDPSIPAPFSMDEVFKTKHEHLKTRAQIMMDSLQKKFGTAEYSKQLMSIREEVKARRLQRSSKRKIEAVAQPEKYSKDKRKKFEKNKERKKTRSKEQKVMRQAYKTW</sequence>
<accession>A0A395NG78</accession>
<dbReference type="Gene3D" id="1.25.10.10">
    <property type="entry name" value="Leucine-rich Repeat Variant"/>
    <property type="match status" value="2"/>
</dbReference>